<reference evidence="3 4" key="1">
    <citation type="submission" date="2019-07" db="EMBL/GenBank/DDBJ databases">
        <title>Microlunatus dokdonensis sp. nov. isolated from the rhizospheric soil of the wild plant Elymus tsukushiensis.</title>
        <authorList>
            <person name="Ghim S.-Y."/>
            <person name="Hwang Y.-J."/>
            <person name="Son J.-S."/>
            <person name="Shin J.-H."/>
        </authorList>
    </citation>
    <scope>NUCLEOTIDE SEQUENCE [LARGE SCALE GENOMIC DNA]</scope>
    <source>
        <strain evidence="3 4">KUDC0627</strain>
    </source>
</reference>
<gene>
    <name evidence="3" type="ORF">FOE78_22420</name>
</gene>
<dbReference type="Proteomes" id="UP000319263">
    <property type="component" value="Chromosome"/>
</dbReference>
<keyword evidence="3" id="KW-0808">Transferase</keyword>
<sequence length="333" mass="36260">MSQRLKTRGHLDMRQHGIVAARPPDGRSAGDRLVDERVGFGWNRCVHPAEVTALAGRLGISPTGVPTPVTPGLSGNELWRLSTADGDRVLRVFPPGTPIELADREVAAHRSAAEHGLRTPRVIGTAEVASRPALAMDWVEGVSVADALWSGEDSERLGARCGAELARLHQVVDVPPIIAGRDWIDWAGPHADELRPRLRLIGSDYRLLHLDFHPENLIIGADAPDQLWVFDWANVRVGPPVADLARTLSIMDLVAEAVPGLTDHQRRNANRFRGGLLSGYAAAGGDVDVPPLIMAWAYAVQLVDLAASWVPHWYFDRLRARYRGLVPSDGQPG</sequence>
<evidence type="ECO:0000256" key="1">
    <source>
        <dbReference type="SAM" id="MobiDB-lite"/>
    </source>
</evidence>
<dbReference type="Gene3D" id="3.90.1200.10">
    <property type="match status" value="1"/>
</dbReference>
<organism evidence="3 4">
    <name type="scientific">Microlunatus elymi</name>
    <dbReference type="NCBI Taxonomy" id="2596828"/>
    <lineage>
        <taxon>Bacteria</taxon>
        <taxon>Bacillati</taxon>
        <taxon>Actinomycetota</taxon>
        <taxon>Actinomycetes</taxon>
        <taxon>Propionibacteriales</taxon>
        <taxon>Propionibacteriaceae</taxon>
        <taxon>Microlunatus</taxon>
    </lineage>
</organism>
<protein>
    <submittedName>
        <fullName evidence="3">Aminoglycoside phosphotransferase family protein</fullName>
    </submittedName>
</protein>
<evidence type="ECO:0000313" key="3">
    <source>
        <dbReference type="EMBL" id="QDP98294.1"/>
    </source>
</evidence>
<feature type="domain" description="Aminoglycoside phosphotransferase" evidence="2">
    <location>
        <begin position="193"/>
        <end position="260"/>
    </location>
</feature>
<name>A0A516Q4G3_9ACTN</name>
<dbReference type="EMBL" id="CP041692">
    <property type="protein sequence ID" value="QDP98294.1"/>
    <property type="molecule type" value="Genomic_DNA"/>
</dbReference>
<dbReference type="AlphaFoldDB" id="A0A516Q4G3"/>
<dbReference type="GO" id="GO:0016740">
    <property type="term" value="F:transferase activity"/>
    <property type="evidence" value="ECO:0007669"/>
    <property type="project" value="UniProtKB-KW"/>
</dbReference>
<feature type="domain" description="Aminoglycoside phosphotransferase" evidence="2">
    <location>
        <begin position="76"/>
        <end position="177"/>
    </location>
</feature>
<dbReference type="KEGG" id="mik:FOE78_22420"/>
<dbReference type="OrthoDB" id="9797603at2"/>
<dbReference type="Pfam" id="PF01636">
    <property type="entry name" value="APH"/>
    <property type="match status" value="2"/>
</dbReference>
<dbReference type="InterPro" id="IPR011009">
    <property type="entry name" value="Kinase-like_dom_sf"/>
</dbReference>
<dbReference type="SUPFAM" id="SSF56112">
    <property type="entry name" value="Protein kinase-like (PK-like)"/>
    <property type="match status" value="1"/>
</dbReference>
<dbReference type="InterPro" id="IPR002575">
    <property type="entry name" value="Aminoglycoside_PTrfase"/>
</dbReference>
<proteinExistence type="predicted"/>
<keyword evidence="4" id="KW-1185">Reference proteome</keyword>
<evidence type="ECO:0000313" key="4">
    <source>
        <dbReference type="Proteomes" id="UP000319263"/>
    </source>
</evidence>
<evidence type="ECO:0000259" key="2">
    <source>
        <dbReference type="Pfam" id="PF01636"/>
    </source>
</evidence>
<accession>A0A516Q4G3</accession>
<feature type="region of interest" description="Disordered" evidence="1">
    <location>
        <begin position="1"/>
        <end position="30"/>
    </location>
</feature>